<protein>
    <submittedName>
        <fullName evidence="1">28S ribosomal mitochondrial</fullName>
    </submittedName>
</protein>
<accession>A0A3M7P2U3</accession>
<comment type="caution">
    <text evidence="1">The sequence shown here is derived from an EMBL/GenBank/DDBJ whole genome shotgun (WGS) entry which is preliminary data.</text>
</comment>
<name>A0A3M7P2U3_BRAPC</name>
<dbReference type="PANTHER" id="PTHR13447:SF2">
    <property type="entry name" value="SMALL RIBOSOMAL SUBUNIT PROTEIN BS1M"/>
    <property type="match status" value="1"/>
</dbReference>
<evidence type="ECO:0000313" key="2">
    <source>
        <dbReference type="Proteomes" id="UP000276133"/>
    </source>
</evidence>
<dbReference type="Proteomes" id="UP000276133">
    <property type="component" value="Unassembled WGS sequence"/>
</dbReference>
<proteinExistence type="predicted"/>
<dbReference type="InterPro" id="IPR019375">
    <property type="entry name" value="Ribosomal_bS1m"/>
</dbReference>
<dbReference type="PANTHER" id="PTHR13447">
    <property type="entry name" value="MITOCHONDRIAL 28S RIBOSOMAL PROTEIN S28"/>
    <property type="match status" value="1"/>
</dbReference>
<reference evidence="1 2" key="1">
    <citation type="journal article" date="2018" name="Sci. Rep.">
        <title>Genomic signatures of local adaptation to the degree of environmental predictability in rotifers.</title>
        <authorList>
            <person name="Franch-Gras L."/>
            <person name="Hahn C."/>
            <person name="Garcia-Roger E.M."/>
            <person name="Carmona M.J."/>
            <person name="Serra M."/>
            <person name="Gomez A."/>
        </authorList>
    </citation>
    <scope>NUCLEOTIDE SEQUENCE [LARGE SCALE GENOMIC DNA]</scope>
    <source>
        <strain evidence="1">HYR1</strain>
    </source>
</reference>
<organism evidence="1 2">
    <name type="scientific">Brachionus plicatilis</name>
    <name type="common">Marine rotifer</name>
    <name type="synonym">Brachionus muelleri</name>
    <dbReference type="NCBI Taxonomy" id="10195"/>
    <lineage>
        <taxon>Eukaryota</taxon>
        <taxon>Metazoa</taxon>
        <taxon>Spiralia</taxon>
        <taxon>Gnathifera</taxon>
        <taxon>Rotifera</taxon>
        <taxon>Eurotatoria</taxon>
        <taxon>Monogononta</taxon>
        <taxon>Pseudotrocha</taxon>
        <taxon>Ploima</taxon>
        <taxon>Brachionidae</taxon>
        <taxon>Brachionus</taxon>
    </lineage>
</organism>
<dbReference type="GO" id="GO:0005763">
    <property type="term" value="C:mitochondrial small ribosomal subunit"/>
    <property type="evidence" value="ECO:0007669"/>
    <property type="project" value="TreeGrafter"/>
</dbReference>
<dbReference type="EMBL" id="REGN01014039">
    <property type="protein sequence ID" value="RMZ93150.1"/>
    <property type="molecule type" value="Genomic_DNA"/>
</dbReference>
<sequence length="170" mass="19459">MIKYLGLIKYSRVGIFSYLNQSAKYSTQVEDVVNQLPNIVEKSKASKSFAQMFKESNFVALGDLENKYLIGKIVDIVGDDLYIDYGGKFNCVVKRPEKGAIYYKRNKNVKIKLVSFEMASYFLNAARHITLLESDAELVGLLRKEDESDERSLLLQKEIKELNSEPSHFN</sequence>
<keyword evidence="2" id="KW-1185">Reference proteome</keyword>
<evidence type="ECO:0000313" key="1">
    <source>
        <dbReference type="EMBL" id="RMZ93150.1"/>
    </source>
</evidence>
<gene>
    <name evidence="1" type="ORF">BpHYR1_027802</name>
</gene>
<dbReference type="Pfam" id="PF10246">
    <property type="entry name" value="MRP-S35"/>
    <property type="match status" value="1"/>
</dbReference>
<dbReference type="AlphaFoldDB" id="A0A3M7P2U3"/>
<dbReference type="OrthoDB" id="5980753at2759"/>